<dbReference type="Proteomes" id="UP001212498">
    <property type="component" value="Unassembled WGS sequence"/>
</dbReference>
<dbReference type="Pfam" id="PF02371">
    <property type="entry name" value="Transposase_20"/>
    <property type="match status" value="1"/>
</dbReference>
<accession>A0ABT4SRN6</accession>
<dbReference type="InterPro" id="IPR003346">
    <property type="entry name" value="Transposase_20"/>
</dbReference>
<comment type="caution">
    <text evidence="4">The sequence shown here is derived from an EMBL/GenBank/DDBJ whole genome shotgun (WGS) entry which is preliminary data.</text>
</comment>
<dbReference type="InterPro" id="IPR002525">
    <property type="entry name" value="Transp_IS110-like_N"/>
</dbReference>
<protein>
    <submittedName>
        <fullName evidence="4">IS110 family transposase</fullName>
    </submittedName>
</protein>
<dbReference type="EMBL" id="JAPNUD010000007">
    <property type="protein sequence ID" value="MDA0639809.1"/>
    <property type="molecule type" value="Genomic_DNA"/>
</dbReference>
<feature type="domain" description="Transposase IS116/IS110/IS902 C-terminal" evidence="3">
    <location>
        <begin position="272"/>
        <end position="356"/>
    </location>
</feature>
<keyword evidence="1" id="KW-0175">Coiled coil</keyword>
<keyword evidence="5" id="KW-1185">Reference proteome</keyword>
<evidence type="ECO:0000313" key="4">
    <source>
        <dbReference type="EMBL" id="MDA0639809.1"/>
    </source>
</evidence>
<dbReference type="RefSeq" id="WP_271275236.1">
    <property type="nucleotide sequence ID" value="NZ_BAABFD010000004.1"/>
</dbReference>
<name>A0ABT4SRN6_9ACTN</name>
<evidence type="ECO:0000259" key="2">
    <source>
        <dbReference type="Pfam" id="PF01548"/>
    </source>
</evidence>
<dbReference type="PANTHER" id="PTHR33055:SF3">
    <property type="entry name" value="PUTATIVE TRANSPOSASE FOR IS117-RELATED"/>
    <property type="match status" value="1"/>
</dbReference>
<evidence type="ECO:0000256" key="1">
    <source>
        <dbReference type="SAM" id="Coils"/>
    </source>
</evidence>
<dbReference type="PANTHER" id="PTHR33055">
    <property type="entry name" value="TRANSPOSASE FOR INSERTION SEQUENCE ELEMENT IS1111A"/>
    <property type="match status" value="1"/>
</dbReference>
<evidence type="ECO:0000259" key="3">
    <source>
        <dbReference type="Pfam" id="PF02371"/>
    </source>
</evidence>
<dbReference type="Pfam" id="PF01548">
    <property type="entry name" value="DEDD_Tnp_IS110"/>
    <property type="match status" value="1"/>
</dbReference>
<reference evidence="4 5" key="1">
    <citation type="submission" date="2022-11" db="EMBL/GenBank/DDBJ databases">
        <title>Nonomuraea corallina sp. nov., a new species of the genus Nonomuraea isolated from sea side sediment in Thai sea.</title>
        <authorList>
            <person name="Ngamcharungchit C."/>
            <person name="Matsumoto A."/>
            <person name="Suriyachadkun C."/>
            <person name="Panbangred W."/>
            <person name="Inahashi Y."/>
            <person name="Intra B."/>
        </authorList>
    </citation>
    <scope>NUCLEOTIDE SEQUENCE [LARGE SCALE GENOMIC DNA]</scope>
    <source>
        <strain evidence="4 5">DSM 43553</strain>
    </source>
</reference>
<proteinExistence type="predicted"/>
<organism evidence="4 5">
    <name type="scientific">Nonomuraea ferruginea</name>
    <dbReference type="NCBI Taxonomy" id="46174"/>
    <lineage>
        <taxon>Bacteria</taxon>
        <taxon>Bacillati</taxon>
        <taxon>Actinomycetota</taxon>
        <taxon>Actinomycetes</taxon>
        <taxon>Streptosporangiales</taxon>
        <taxon>Streptosporangiaceae</taxon>
        <taxon>Nonomuraea</taxon>
    </lineage>
</organism>
<feature type="domain" description="Transposase IS110-like N-terminal" evidence="2">
    <location>
        <begin position="5"/>
        <end position="163"/>
    </location>
</feature>
<sequence length="409" mass="44810">MRITCGIDWSEKHHDVAFMNADAVIVARARISDDLAGFRRLMELLAEYAGEEGPTSVEIAIETDKGLLVAALAAAGFTLFPINPRAVARYRERHGQAGGKSDPGDAAVLADVLRTDRHQHRPLPADSTLARGIKATARQHQEAIWARQQTVNRLRSLLREYYPAALTAFPVLTQRTALAVLRAAPDPRSAAKLTPGRMEALLRRAGRRIDAGLPQRLSTQLRQQQLRQPEEVEHAFGVAVAGLVDVIKAMSGAIDALEEELADLFARHEQAAIITSMPGLGTVLGARILGELGDDEQRFTDVAGLRGFAGTAPITRASGKMKIVSARYIRNQRLADACHWWAFAAITKSRGARAHYDQRRATGDSHNAALRNLANKMLAKLWHCLRNGVPYTEAIAWPRPFEEETPTAA</sequence>
<dbReference type="InterPro" id="IPR047650">
    <property type="entry name" value="Transpos_IS110"/>
</dbReference>
<gene>
    <name evidence="4" type="ORF">OUY24_04175</name>
</gene>
<dbReference type="NCBIfam" id="NF033542">
    <property type="entry name" value="transpos_IS110"/>
    <property type="match status" value="1"/>
</dbReference>
<evidence type="ECO:0000313" key="5">
    <source>
        <dbReference type="Proteomes" id="UP001212498"/>
    </source>
</evidence>
<feature type="coiled-coil region" evidence="1">
    <location>
        <begin position="247"/>
        <end position="274"/>
    </location>
</feature>